<evidence type="ECO:0000313" key="3">
    <source>
        <dbReference type="EMBL" id="CAD8982419.1"/>
    </source>
</evidence>
<sequence>MQARTLLATLSVLQLIAICLNFTLSMWIVISTLPLCACGMIAVWIAIWCKWKTGIWIFLVVSGVLFGYALARMLTILHHNEVFQHPLDFTWFSLQCVIEALCILVGIFVLNEDPDKADKAEDDKN</sequence>
<reference evidence="3" key="1">
    <citation type="submission" date="2021-01" db="EMBL/GenBank/DDBJ databases">
        <authorList>
            <person name="Corre E."/>
            <person name="Pelletier E."/>
            <person name="Niang G."/>
            <person name="Scheremetjew M."/>
            <person name="Finn R."/>
            <person name="Kale V."/>
            <person name="Holt S."/>
            <person name="Cochrane G."/>
            <person name="Meng A."/>
            <person name="Brown T."/>
            <person name="Cohen L."/>
        </authorList>
    </citation>
    <scope>NUCLEOTIDE SEQUENCE</scope>
    <source>
        <strain evidence="2">CCMP441</strain>
        <strain evidence="3">CCMP644</strain>
    </source>
</reference>
<feature type="transmembrane region" description="Helical" evidence="1">
    <location>
        <begin position="55"/>
        <end position="77"/>
    </location>
</feature>
<keyword evidence="1" id="KW-0812">Transmembrane</keyword>
<keyword evidence="1" id="KW-1133">Transmembrane helix</keyword>
<evidence type="ECO:0000313" key="2">
    <source>
        <dbReference type="EMBL" id="CAD8733906.1"/>
    </source>
</evidence>
<feature type="transmembrane region" description="Helical" evidence="1">
    <location>
        <begin position="27"/>
        <end position="48"/>
    </location>
</feature>
<protein>
    <submittedName>
        <fullName evidence="3">Uncharacterized protein</fullName>
    </submittedName>
</protein>
<organism evidence="3">
    <name type="scientific">Hemiselmis andersenii</name>
    <name type="common">Cryptophyte alga</name>
    <dbReference type="NCBI Taxonomy" id="464988"/>
    <lineage>
        <taxon>Eukaryota</taxon>
        <taxon>Cryptophyceae</taxon>
        <taxon>Cryptomonadales</taxon>
        <taxon>Hemiselmidaceae</taxon>
        <taxon>Hemiselmis</taxon>
    </lineage>
</organism>
<dbReference type="EMBL" id="HBFX01055533">
    <property type="protein sequence ID" value="CAD8982419.1"/>
    <property type="molecule type" value="Transcribed_RNA"/>
</dbReference>
<proteinExistence type="predicted"/>
<name>A0A6U5BZJ8_HEMAN</name>
<keyword evidence="1" id="KW-0472">Membrane</keyword>
<dbReference type="EMBL" id="HBFK01000656">
    <property type="protein sequence ID" value="CAD8733906.1"/>
    <property type="molecule type" value="Transcribed_RNA"/>
</dbReference>
<gene>
    <name evidence="3" type="ORF">HAND00432_LOCUS33429</name>
    <name evidence="2" type="ORF">HAND1043_LOCUS397</name>
</gene>
<evidence type="ECO:0000256" key="1">
    <source>
        <dbReference type="SAM" id="Phobius"/>
    </source>
</evidence>
<dbReference type="AlphaFoldDB" id="A0A6U5BZJ8"/>
<feature type="transmembrane region" description="Helical" evidence="1">
    <location>
        <begin position="89"/>
        <end position="110"/>
    </location>
</feature>
<accession>A0A6U5BZJ8</accession>